<dbReference type="AlphaFoldDB" id="A0A8T0ERV8"/>
<accession>A0A8T0ERV8</accession>
<gene>
    <name evidence="2" type="ORF">HNY73_014090</name>
</gene>
<protein>
    <recommendedName>
        <fullName evidence="4">SMB domain-containing protein</fullName>
    </recommendedName>
</protein>
<evidence type="ECO:0000256" key="1">
    <source>
        <dbReference type="SAM" id="Phobius"/>
    </source>
</evidence>
<evidence type="ECO:0008006" key="4">
    <source>
        <dbReference type="Google" id="ProtNLM"/>
    </source>
</evidence>
<keyword evidence="1" id="KW-1133">Transmembrane helix</keyword>
<evidence type="ECO:0000313" key="2">
    <source>
        <dbReference type="EMBL" id="KAF8777176.1"/>
    </source>
</evidence>
<comment type="caution">
    <text evidence="2">The sequence shown here is derived from an EMBL/GenBank/DDBJ whole genome shotgun (WGS) entry which is preliminary data.</text>
</comment>
<dbReference type="PANTHER" id="PTHR45902">
    <property type="entry name" value="LATROPHILIN RECEPTOR-LIKE PROTEIN A"/>
    <property type="match status" value="1"/>
</dbReference>
<name>A0A8T0ERV8_ARGBR</name>
<sequence length="225" mass="26486">MVYQKIFLNAGVLLFTCVLYTYALNSDYPPRFKPECSPWDSCWNMTPEYRRDFTQRNCECDSLCTAFKDCCVDANARIKFPYYYKNRLDTCFRYGIYDEAIYVVGSCPRDYNDSIIVKRFCEGRDDFTDPMMSTPVSDVHSASTYRSRYCALCNGAPAFKLKPWRMYLKFDDSHPQLTNAVFVMMKDFIFSHDFKKWGIYVNDTFRPLNCTRNPNLFPDVACDLF</sequence>
<dbReference type="EMBL" id="JABXBU010002072">
    <property type="protein sequence ID" value="KAF8777176.1"/>
    <property type="molecule type" value="Genomic_DNA"/>
</dbReference>
<keyword evidence="1" id="KW-0472">Membrane</keyword>
<evidence type="ECO:0000313" key="3">
    <source>
        <dbReference type="Proteomes" id="UP000807504"/>
    </source>
</evidence>
<dbReference type="InterPro" id="IPR053231">
    <property type="entry name" value="GPCR_LN-TM7"/>
</dbReference>
<dbReference type="PANTHER" id="PTHR45902:SF4">
    <property type="entry name" value="G-PROTEIN COUPLED RECEPTORS FAMILY 2 PROFILE 2 DOMAIN-CONTAINING PROTEIN"/>
    <property type="match status" value="1"/>
</dbReference>
<keyword evidence="3" id="KW-1185">Reference proteome</keyword>
<dbReference type="Proteomes" id="UP000807504">
    <property type="component" value="Unassembled WGS sequence"/>
</dbReference>
<reference evidence="2" key="1">
    <citation type="journal article" date="2020" name="bioRxiv">
        <title>Chromosome-level reference genome of the European wasp spider Argiope bruennichi: a resource for studies on range expansion and evolutionary adaptation.</title>
        <authorList>
            <person name="Sheffer M.M."/>
            <person name="Hoppe A."/>
            <person name="Krehenwinkel H."/>
            <person name="Uhl G."/>
            <person name="Kuss A.W."/>
            <person name="Jensen L."/>
            <person name="Jensen C."/>
            <person name="Gillespie R.G."/>
            <person name="Hoff K.J."/>
            <person name="Prost S."/>
        </authorList>
    </citation>
    <scope>NUCLEOTIDE SEQUENCE</scope>
</reference>
<organism evidence="2 3">
    <name type="scientific">Argiope bruennichi</name>
    <name type="common">Wasp spider</name>
    <name type="synonym">Aranea bruennichi</name>
    <dbReference type="NCBI Taxonomy" id="94029"/>
    <lineage>
        <taxon>Eukaryota</taxon>
        <taxon>Metazoa</taxon>
        <taxon>Ecdysozoa</taxon>
        <taxon>Arthropoda</taxon>
        <taxon>Chelicerata</taxon>
        <taxon>Arachnida</taxon>
        <taxon>Araneae</taxon>
        <taxon>Araneomorphae</taxon>
        <taxon>Entelegynae</taxon>
        <taxon>Araneoidea</taxon>
        <taxon>Araneidae</taxon>
        <taxon>Argiope</taxon>
    </lineage>
</organism>
<feature type="transmembrane region" description="Helical" evidence="1">
    <location>
        <begin position="6"/>
        <end position="24"/>
    </location>
</feature>
<proteinExistence type="predicted"/>
<keyword evidence="1" id="KW-0812">Transmembrane</keyword>
<reference evidence="2" key="2">
    <citation type="submission" date="2020-06" db="EMBL/GenBank/DDBJ databases">
        <authorList>
            <person name="Sheffer M."/>
        </authorList>
    </citation>
    <scope>NUCLEOTIDE SEQUENCE</scope>
</reference>